<sequence>NRAISANAGRSFAMRMTSRFLESTGKDKLSMRALKRLGLNPQRILKNKGMVGADFVTASQHTVNATQFRAGALDLPLWFSSPEGKLIGQFKTFAFNQSRFTKNMLKEEVAKGNWRPVITAVTAMPILGEGVKDLRGLINGTVRDEKGL</sequence>
<name>X1ENJ2_9ZZZZ</name>
<proteinExistence type="predicted"/>
<feature type="non-terminal residue" evidence="1">
    <location>
        <position position="1"/>
    </location>
</feature>
<feature type="non-terminal residue" evidence="1">
    <location>
        <position position="148"/>
    </location>
</feature>
<protein>
    <submittedName>
        <fullName evidence="1">Uncharacterized protein</fullName>
    </submittedName>
</protein>
<reference evidence="1" key="1">
    <citation type="journal article" date="2014" name="Front. Microbiol.">
        <title>High frequency of phylogenetically diverse reductive dehalogenase-homologous genes in deep subseafloor sedimentary metagenomes.</title>
        <authorList>
            <person name="Kawai M."/>
            <person name="Futagami T."/>
            <person name="Toyoda A."/>
            <person name="Takaki Y."/>
            <person name="Nishi S."/>
            <person name="Hori S."/>
            <person name="Arai W."/>
            <person name="Tsubouchi T."/>
            <person name="Morono Y."/>
            <person name="Uchiyama I."/>
            <person name="Ito T."/>
            <person name="Fujiyama A."/>
            <person name="Inagaki F."/>
            <person name="Takami H."/>
        </authorList>
    </citation>
    <scope>NUCLEOTIDE SEQUENCE</scope>
    <source>
        <strain evidence="1">Expedition CK06-06</strain>
    </source>
</reference>
<gene>
    <name evidence="1" type="ORF">S01H4_62943</name>
</gene>
<dbReference type="AlphaFoldDB" id="X1ENJ2"/>
<comment type="caution">
    <text evidence="1">The sequence shown here is derived from an EMBL/GenBank/DDBJ whole genome shotgun (WGS) entry which is preliminary data.</text>
</comment>
<evidence type="ECO:0000313" key="1">
    <source>
        <dbReference type="EMBL" id="GAH10218.1"/>
    </source>
</evidence>
<accession>X1ENJ2</accession>
<dbReference type="EMBL" id="BART01037705">
    <property type="protein sequence ID" value="GAH10218.1"/>
    <property type="molecule type" value="Genomic_DNA"/>
</dbReference>
<organism evidence="1">
    <name type="scientific">marine sediment metagenome</name>
    <dbReference type="NCBI Taxonomy" id="412755"/>
    <lineage>
        <taxon>unclassified sequences</taxon>
        <taxon>metagenomes</taxon>
        <taxon>ecological metagenomes</taxon>
    </lineage>
</organism>